<dbReference type="Proteomes" id="UP000728968">
    <property type="component" value="Unassembled WGS sequence"/>
</dbReference>
<dbReference type="InterPro" id="IPR009057">
    <property type="entry name" value="Homeodomain-like_sf"/>
</dbReference>
<dbReference type="Gene3D" id="3.30.420.10">
    <property type="entry name" value="Ribonuclease H-like superfamily/Ribonuclease H"/>
    <property type="match status" value="1"/>
</dbReference>
<evidence type="ECO:0000256" key="1">
    <source>
        <dbReference type="SAM" id="Coils"/>
    </source>
</evidence>
<evidence type="ECO:0000313" key="3">
    <source>
        <dbReference type="EMBL" id="MBM6874808.1"/>
    </source>
</evidence>
<proteinExistence type="predicted"/>
<keyword evidence="1" id="KW-0175">Coiled coil</keyword>
<comment type="caution">
    <text evidence="3">The sequence shown here is derived from an EMBL/GenBank/DDBJ whole genome shotgun (WGS) entry which is preliminary data.</text>
</comment>
<gene>
    <name evidence="3" type="ORF">H6A04_03935</name>
</gene>
<dbReference type="InterPro" id="IPR048020">
    <property type="entry name" value="Transpos_IS3"/>
</dbReference>
<dbReference type="NCBIfam" id="NF033516">
    <property type="entry name" value="transpos_IS3"/>
    <property type="match status" value="1"/>
</dbReference>
<reference evidence="3 4" key="1">
    <citation type="journal article" date="2021" name="Sci. Rep.">
        <title>The distribution of antibiotic resistance genes in chicken gut microbiota commensals.</title>
        <authorList>
            <person name="Juricova H."/>
            <person name="Matiasovicova J."/>
            <person name="Kubasova T."/>
            <person name="Cejkova D."/>
            <person name="Rychlik I."/>
        </authorList>
    </citation>
    <scope>NUCLEOTIDE SEQUENCE [LARGE SCALE GENOMIC DNA]</scope>
    <source>
        <strain evidence="3 4">An425</strain>
    </source>
</reference>
<dbReference type="PANTHER" id="PTHR46889:SF7">
    <property type="entry name" value="TRANSPOSASE FOR INSERTION SEQUENCE ELEMENT IS904"/>
    <property type="match status" value="1"/>
</dbReference>
<dbReference type="PROSITE" id="PS50994">
    <property type="entry name" value="INTEGRASE"/>
    <property type="match status" value="1"/>
</dbReference>
<evidence type="ECO:0000313" key="4">
    <source>
        <dbReference type="Proteomes" id="UP000728968"/>
    </source>
</evidence>
<dbReference type="InterPro" id="IPR012337">
    <property type="entry name" value="RNaseH-like_sf"/>
</dbReference>
<dbReference type="PANTHER" id="PTHR46889">
    <property type="entry name" value="TRANSPOSASE INSF FOR INSERTION SEQUENCE IS3B-RELATED"/>
    <property type="match status" value="1"/>
</dbReference>
<dbReference type="InterPro" id="IPR001584">
    <property type="entry name" value="Integrase_cat-core"/>
</dbReference>
<evidence type="ECO:0000259" key="2">
    <source>
        <dbReference type="PROSITE" id="PS50994"/>
    </source>
</evidence>
<dbReference type="InterPro" id="IPR050900">
    <property type="entry name" value="Transposase_IS3/IS150/IS904"/>
</dbReference>
<sequence>MAKLTKEQKIEIYERRLNGETIKSLALNFNINIHNIEYLIRLIDRHGYSILRDDKNRYYSKEFKELTINRILTNNESILSVAIDIGLSSTGILTNWIKKYKENCYNVIEKKKGRKPKTMAKVKKNNKSRTNEEKIKDLEKEILYLKAENEYLKKLKALVQEKEQQEKNKTIVITELRAKYPLKVLLEISGVSRATYYFYVNKEDKDLKNQDIIDKIKEIFYANKKRYGYRRITLELKNQGININHKKVLRLMNKLNLHSITRKKRKYSSYQGTIGKIADNHIKRNFEANKPNEKWFTDVTEFNLRGNKIYLSPILDAYGRYIISYNISSTPNSNQIIDMLNKAFKDNSNIDNLIFHSDQGWQYQHSFYTKNLEEKNIIQSMSRKGNSLDNGLMESFFGIMKSEMFYGQENNYKNIEDLKLAIEEYYNKKRIKVKLKGLTPAEYRNQSLLINN</sequence>
<accession>A0ABS2G2J7</accession>
<dbReference type="Pfam" id="PF13333">
    <property type="entry name" value="rve_2"/>
    <property type="match status" value="1"/>
</dbReference>
<keyword evidence="4" id="KW-1185">Reference proteome</keyword>
<dbReference type="InterPro" id="IPR025948">
    <property type="entry name" value="HTH-like_dom"/>
</dbReference>
<name>A0ABS2G2J7_FUSMR</name>
<feature type="coiled-coil region" evidence="1">
    <location>
        <begin position="121"/>
        <end position="168"/>
    </location>
</feature>
<feature type="domain" description="Integrase catalytic" evidence="2">
    <location>
        <begin position="287"/>
        <end position="448"/>
    </location>
</feature>
<protein>
    <submittedName>
        <fullName evidence="3">IS3 family transposase</fullName>
    </submittedName>
</protein>
<dbReference type="InterPro" id="IPR036397">
    <property type="entry name" value="RNaseH_sf"/>
</dbReference>
<dbReference type="Pfam" id="PF00665">
    <property type="entry name" value="rve"/>
    <property type="match status" value="1"/>
</dbReference>
<dbReference type="SUPFAM" id="SSF53098">
    <property type="entry name" value="Ribonuclease H-like"/>
    <property type="match status" value="1"/>
</dbReference>
<dbReference type="Pfam" id="PF13276">
    <property type="entry name" value="HTH_21"/>
    <property type="match status" value="1"/>
</dbReference>
<dbReference type="RefSeq" id="WP_204715880.1">
    <property type="nucleotide sequence ID" value="NZ_JACJLT010000022.1"/>
</dbReference>
<organism evidence="3 4">
    <name type="scientific">Fusobacterium mortiferum</name>
    <dbReference type="NCBI Taxonomy" id="850"/>
    <lineage>
        <taxon>Bacteria</taxon>
        <taxon>Fusobacteriati</taxon>
        <taxon>Fusobacteriota</taxon>
        <taxon>Fusobacteriia</taxon>
        <taxon>Fusobacteriales</taxon>
        <taxon>Fusobacteriaceae</taxon>
        <taxon>Fusobacterium</taxon>
    </lineage>
</organism>
<dbReference type="SUPFAM" id="SSF46689">
    <property type="entry name" value="Homeodomain-like"/>
    <property type="match status" value="1"/>
</dbReference>
<dbReference type="EMBL" id="JACJLT010000022">
    <property type="protein sequence ID" value="MBM6874808.1"/>
    <property type="molecule type" value="Genomic_DNA"/>
</dbReference>